<proteinExistence type="predicted"/>
<reference evidence="2" key="1">
    <citation type="submission" date="2021-01" db="EMBL/GenBank/DDBJ databases">
        <authorList>
            <person name="Corre E."/>
            <person name="Pelletier E."/>
            <person name="Niang G."/>
            <person name="Scheremetjew M."/>
            <person name="Finn R."/>
            <person name="Kale V."/>
            <person name="Holt S."/>
            <person name="Cochrane G."/>
            <person name="Meng A."/>
            <person name="Brown T."/>
            <person name="Cohen L."/>
        </authorList>
    </citation>
    <scope>NUCLEOTIDE SEQUENCE</scope>
    <source>
        <strain evidence="2">GSO104</strain>
    </source>
</reference>
<dbReference type="AlphaFoldDB" id="A0A7S4R4C8"/>
<protein>
    <submittedName>
        <fullName evidence="2">Uncharacterized protein</fullName>
    </submittedName>
</protein>
<evidence type="ECO:0000313" key="2">
    <source>
        <dbReference type="EMBL" id="CAE4603123.1"/>
    </source>
</evidence>
<sequence>MSLYHSIRSMSSLSSAKNKMIPRNHLLAAARGRCSVFEMLQRSLSTSPGNGTTRASSSKPPIKVAFVADGPNDYGYLPEEGDPRFTNNKPTLEYAKCMPICFSSMRHEQILQLSADGVPEARAEALVRNIMAVDEIEYEEARIVMEEIREANGENFAVHHLPHGVGLVGAIVAGIASVPLVFYLPSVERFNDAYVTAEMPDKVDLETWLEVGSCSWSWMEPVLGEASFLLLAAQFARSQMKNLGIRPYTNFMRERRADKLISLYPKYDSTILGQFSRVH</sequence>
<keyword evidence="1" id="KW-0812">Transmembrane</keyword>
<dbReference type="EMBL" id="HBNS01015929">
    <property type="protein sequence ID" value="CAE4603123.1"/>
    <property type="molecule type" value="Transcribed_RNA"/>
</dbReference>
<organism evidence="2">
    <name type="scientific">Ditylum brightwellii</name>
    <dbReference type="NCBI Taxonomy" id="49249"/>
    <lineage>
        <taxon>Eukaryota</taxon>
        <taxon>Sar</taxon>
        <taxon>Stramenopiles</taxon>
        <taxon>Ochrophyta</taxon>
        <taxon>Bacillariophyta</taxon>
        <taxon>Mediophyceae</taxon>
        <taxon>Lithodesmiophycidae</taxon>
        <taxon>Lithodesmiales</taxon>
        <taxon>Lithodesmiaceae</taxon>
        <taxon>Ditylum</taxon>
    </lineage>
</organism>
<feature type="transmembrane region" description="Helical" evidence="1">
    <location>
        <begin position="165"/>
        <end position="184"/>
    </location>
</feature>
<gene>
    <name evidence="2" type="ORF">DBRI00130_LOCUS12778</name>
</gene>
<keyword evidence="1" id="KW-1133">Transmembrane helix</keyword>
<name>A0A7S4R4C8_9STRA</name>
<accession>A0A7S4R4C8</accession>
<keyword evidence="1" id="KW-0472">Membrane</keyword>
<evidence type="ECO:0000256" key="1">
    <source>
        <dbReference type="SAM" id="Phobius"/>
    </source>
</evidence>